<reference evidence="2 3" key="1">
    <citation type="journal article" date="2018" name="Evol. Lett.">
        <title>Horizontal gene cluster transfer increased hallucinogenic mushroom diversity.</title>
        <authorList>
            <person name="Reynolds H.T."/>
            <person name="Vijayakumar V."/>
            <person name="Gluck-Thaler E."/>
            <person name="Korotkin H.B."/>
            <person name="Matheny P.B."/>
            <person name="Slot J.C."/>
        </authorList>
    </citation>
    <scope>NUCLEOTIDE SEQUENCE [LARGE SCALE GENOMIC DNA]</scope>
    <source>
        <strain evidence="2 3">2629</strain>
    </source>
</reference>
<accession>A0A409W3R0</accession>
<comment type="caution">
    <text evidence="2">The sequence shown here is derived from an EMBL/GenBank/DDBJ whole genome shotgun (WGS) entry which is preliminary data.</text>
</comment>
<feature type="compositionally biased region" description="Basic and acidic residues" evidence="1">
    <location>
        <begin position="820"/>
        <end position="829"/>
    </location>
</feature>
<feature type="region of interest" description="Disordered" evidence="1">
    <location>
        <begin position="529"/>
        <end position="559"/>
    </location>
</feature>
<feature type="compositionally biased region" description="Basic and acidic residues" evidence="1">
    <location>
        <begin position="536"/>
        <end position="548"/>
    </location>
</feature>
<feature type="compositionally biased region" description="Basic and acidic residues" evidence="1">
    <location>
        <begin position="479"/>
        <end position="488"/>
    </location>
</feature>
<feature type="compositionally biased region" description="Low complexity" evidence="1">
    <location>
        <begin position="9"/>
        <end position="91"/>
    </location>
</feature>
<dbReference type="Proteomes" id="UP000284842">
    <property type="component" value="Unassembled WGS sequence"/>
</dbReference>
<feature type="region of interest" description="Disordered" evidence="1">
    <location>
        <begin position="681"/>
        <end position="1071"/>
    </location>
</feature>
<feature type="compositionally biased region" description="Low complexity" evidence="1">
    <location>
        <begin position="105"/>
        <end position="141"/>
    </location>
</feature>
<evidence type="ECO:0000313" key="3">
    <source>
        <dbReference type="Proteomes" id="UP000284842"/>
    </source>
</evidence>
<dbReference type="InParanoid" id="A0A409W3R0"/>
<feature type="compositionally biased region" description="Low complexity" evidence="1">
    <location>
        <begin position="351"/>
        <end position="385"/>
    </location>
</feature>
<dbReference type="GO" id="GO:0030036">
    <property type="term" value="P:actin cytoskeleton organization"/>
    <property type="evidence" value="ECO:0007669"/>
    <property type="project" value="TreeGrafter"/>
</dbReference>
<dbReference type="EMBL" id="NHTK01005835">
    <property type="protein sequence ID" value="PPQ73098.1"/>
    <property type="molecule type" value="Genomic_DNA"/>
</dbReference>
<feature type="compositionally biased region" description="Low complexity" evidence="1">
    <location>
        <begin position="272"/>
        <end position="288"/>
    </location>
</feature>
<feature type="compositionally biased region" description="Gly residues" evidence="1">
    <location>
        <begin position="505"/>
        <end position="515"/>
    </location>
</feature>
<keyword evidence="3" id="KW-1185">Reference proteome</keyword>
<gene>
    <name evidence="2" type="ORF">CVT24_009434</name>
</gene>
<feature type="compositionally biased region" description="Basic and acidic residues" evidence="1">
    <location>
        <begin position="681"/>
        <end position="705"/>
    </location>
</feature>
<protein>
    <submittedName>
        <fullName evidence="2">Uncharacterized protein</fullName>
    </submittedName>
</protein>
<feature type="region of interest" description="Disordered" evidence="1">
    <location>
        <begin position="1"/>
        <end position="142"/>
    </location>
</feature>
<dbReference type="GO" id="GO:0003779">
    <property type="term" value="F:actin binding"/>
    <property type="evidence" value="ECO:0007669"/>
    <property type="project" value="TreeGrafter"/>
</dbReference>
<organism evidence="2 3">
    <name type="scientific">Panaeolus cyanescens</name>
    <dbReference type="NCBI Taxonomy" id="181874"/>
    <lineage>
        <taxon>Eukaryota</taxon>
        <taxon>Fungi</taxon>
        <taxon>Dikarya</taxon>
        <taxon>Basidiomycota</taxon>
        <taxon>Agaricomycotina</taxon>
        <taxon>Agaricomycetes</taxon>
        <taxon>Agaricomycetidae</taxon>
        <taxon>Agaricales</taxon>
        <taxon>Agaricineae</taxon>
        <taxon>Galeropsidaceae</taxon>
        <taxon>Panaeolus</taxon>
    </lineage>
</organism>
<feature type="compositionally biased region" description="Polar residues" evidence="1">
    <location>
        <begin position="611"/>
        <end position="620"/>
    </location>
</feature>
<feature type="compositionally biased region" description="Low complexity" evidence="1">
    <location>
        <begin position="451"/>
        <end position="469"/>
    </location>
</feature>
<dbReference type="STRING" id="181874.A0A409W3R0"/>
<dbReference type="AlphaFoldDB" id="A0A409W3R0"/>
<feature type="compositionally biased region" description="Acidic residues" evidence="1">
    <location>
        <begin position="549"/>
        <end position="558"/>
    </location>
</feature>
<evidence type="ECO:0000313" key="2">
    <source>
        <dbReference type="EMBL" id="PPQ73098.1"/>
    </source>
</evidence>
<feature type="compositionally biased region" description="Basic and acidic residues" evidence="1">
    <location>
        <begin position="755"/>
        <end position="776"/>
    </location>
</feature>
<dbReference type="OrthoDB" id="5563016at2759"/>
<feature type="compositionally biased region" description="Low complexity" evidence="1">
    <location>
        <begin position="904"/>
        <end position="922"/>
    </location>
</feature>
<feature type="region of interest" description="Disordered" evidence="1">
    <location>
        <begin position="583"/>
        <end position="628"/>
    </location>
</feature>
<proteinExistence type="predicted"/>
<feature type="compositionally biased region" description="Low complexity" evidence="1">
    <location>
        <begin position="411"/>
        <end position="444"/>
    </location>
</feature>
<sequence length="1176" mass="123524">MAAATTRLPTPDWPATTKATTATSSTTLSTSPTSVAMESSSASASSSSPNSRLRSNENQQNNVQMKQQNVLQQQSQSQQYPSYPAIQQQPQGSWTPSISAPPFYPSFFQNQQNQQQPASPSSQHSQSSMQQSQSTSPASSPYIDPNVAAAAAAMQNAQLQWAYQQMMFNAQQQMGGLGGPMGVPHMGAPMPVGFSPIPGQHQQRGVPSPADYFAAVAAQNQLFNPFPSGTPPPPAHRSVSGGEGSPGSVNGSSTAGNAQQYQGFHPYRRPTRQQQSQGGGSQTSSPTSELPDWRAHQLQLQQLQLAAATAGGVFHPPYARPDASGSSSSLNSGGSGRQRTNSNQSASSHRGAPGSNSGHGSSPRSSPAPPQNVSSPSSSAGNSSSRQGLGPHHRTNSTVSSVSASGGGLRPSPSSTTTATTSGSVVVSPAGGTSVVSSSSSSSVTGGGSGATSPSGTPLPRLTRPSPLSQGTFTASGIAEKRMSRDDIDLGGSAPLVEASSHGAGRSGGGGGGLKGRLRRALSFNVLKEEEEAEAELAKKKEKERAKEDEDEEIDDDESIKASVVNGKLKANAKLVAPPLKMTQSLPGTRIPGRQGTLNSPGTDQEDAASTAPTLQSAAGTSAPKKKGRAASLFNSRLNASTDNISLSSTVSSASVMIRKLGAMGKLARRNSLAGITSLFKDKKDKEGKEKKDGKDGKSKKEKSAKGSASEASVSHVTAELDRMGVGEGDGMHGLSPAAKLARQHTLKSNAEAAARAKREKEAKEEKEREDKEQIERNVNGINGVNGGPAGVPTWDKNTATRNATSPVKAHAMQGAGVRINEDGTRTLIEDDDDESDDGLSKEHRGPGSSTGHGTYDHHADGWDEDEDWDIEEEEEEDVTIRVGNAGTSGQDGRGWTEGRSSGESDASTSTAGATTYASNSGYYGGQPLQEEPEMEPWAVDVRRSVERTRKPTKGILKRAETYDQTKYLQDQTNLTTRARSNSYNSPASQNELGPLARIPSPDPDHIDGLHRHGSHSSGHHSSPTPVLDTIPSLPPLSFDSSSPLDTSFATPSKDLPATPAESGPSQQSHRASAIFQHPNFNSSAPALSTMGTSVSTAPTLTHRSATTPSKRLMFATNLSVYDTFSASVYDRRSEPATWSRLTPALAQRIKEELNSYKMEEMEVHASSRVHTQFFV</sequence>
<feature type="compositionally biased region" description="Low complexity" evidence="1">
    <location>
        <begin position="1036"/>
        <end position="1049"/>
    </location>
</feature>
<dbReference type="PANTHER" id="PTHR12751">
    <property type="entry name" value="PHOSPHATASE AND ACTIN REGULATOR PHACTR"/>
    <property type="match status" value="1"/>
</dbReference>
<evidence type="ECO:0000256" key="1">
    <source>
        <dbReference type="SAM" id="MobiDB-lite"/>
    </source>
</evidence>
<feature type="compositionally biased region" description="Basic and acidic residues" evidence="1">
    <location>
        <begin position="941"/>
        <end position="950"/>
    </location>
</feature>
<feature type="region of interest" description="Disordered" evidence="1">
    <location>
        <begin position="223"/>
        <end position="292"/>
    </location>
</feature>
<feature type="compositionally biased region" description="Polar residues" evidence="1">
    <location>
        <begin position="337"/>
        <end position="348"/>
    </location>
</feature>
<feature type="compositionally biased region" description="Acidic residues" evidence="1">
    <location>
        <begin position="863"/>
        <end position="878"/>
    </location>
</feature>
<dbReference type="PANTHER" id="PTHR12751:SF18">
    <property type="entry name" value="PHOSPHATASE AND ACTIN REGULATOR 1"/>
    <property type="match status" value="1"/>
</dbReference>
<feature type="compositionally biased region" description="Polar residues" evidence="1">
    <location>
        <begin position="796"/>
        <end position="806"/>
    </location>
</feature>
<name>A0A409W3R0_9AGAR</name>
<feature type="region of interest" description="Disordered" evidence="1">
    <location>
        <begin position="313"/>
        <end position="515"/>
    </location>
</feature>
<feature type="compositionally biased region" description="Polar residues" evidence="1">
    <location>
        <begin position="965"/>
        <end position="992"/>
    </location>
</feature>